<organism evidence="1 2">
    <name type="scientific">Pseudovibrio ascidiaceicola</name>
    <dbReference type="NCBI Taxonomy" id="285279"/>
    <lineage>
        <taxon>Bacteria</taxon>
        <taxon>Pseudomonadati</taxon>
        <taxon>Pseudomonadota</taxon>
        <taxon>Alphaproteobacteria</taxon>
        <taxon>Hyphomicrobiales</taxon>
        <taxon>Stappiaceae</taxon>
        <taxon>Pseudovibrio</taxon>
    </lineage>
</organism>
<gene>
    <name evidence="1" type="ORF">SAMN04488518_102312</name>
</gene>
<name>A0A1I3X2F6_9HYPH</name>
<dbReference type="Proteomes" id="UP000199598">
    <property type="component" value="Unassembled WGS sequence"/>
</dbReference>
<sequence length="98" mass="11074">MWFREGLFLLPSPLHADWTAAVPCKWARGCRGTTRTARRGALASLAEVLWQVVAVWQFEVVAPCCGRELGPVQMGWRDTLTLGLLKSRDLRDWASQFT</sequence>
<evidence type="ECO:0000313" key="1">
    <source>
        <dbReference type="EMBL" id="SFK13377.1"/>
    </source>
</evidence>
<protein>
    <recommendedName>
        <fullName evidence="3">Secreted protein</fullName>
    </recommendedName>
</protein>
<evidence type="ECO:0000313" key="2">
    <source>
        <dbReference type="Proteomes" id="UP000199598"/>
    </source>
</evidence>
<comment type="caution">
    <text evidence="1">The sequence shown here is derived from an EMBL/GenBank/DDBJ whole genome shotgun (WGS) entry which is preliminary data.</text>
</comment>
<accession>A0A1I3X2F6</accession>
<reference evidence="1 2" key="1">
    <citation type="submission" date="2016-10" db="EMBL/GenBank/DDBJ databases">
        <authorList>
            <person name="Varghese N."/>
            <person name="Submissions S."/>
        </authorList>
    </citation>
    <scope>NUCLEOTIDE SEQUENCE [LARGE SCALE GENOMIC DNA]</scope>
    <source>
        <strain evidence="1 2">DSM 16392</strain>
    </source>
</reference>
<dbReference type="EMBL" id="FOSK01000002">
    <property type="protein sequence ID" value="SFK13377.1"/>
    <property type="molecule type" value="Genomic_DNA"/>
</dbReference>
<keyword evidence="2" id="KW-1185">Reference proteome</keyword>
<evidence type="ECO:0008006" key="3">
    <source>
        <dbReference type="Google" id="ProtNLM"/>
    </source>
</evidence>
<proteinExistence type="predicted"/>